<organism evidence="1 2">
    <name type="scientific">Shewanella salipaludis</name>
    <dbReference type="NCBI Taxonomy" id="2723052"/>
    <lineage>
        <taxon>Bacteria</taxon>
        <taxon>Pseudomonadati</taxon>
        <taxon>Pseudomonadota</taxon>
        <taxon>Gammaproteobacteria</taxon>
        <taxon>Alteromonadales</taxon>
        <taxon>Shewanellaceae</taxon>
        <taxon>Shewanella</taxon>
    </lineage>
</organism>
<name>A0A972JK94_9GAMM</name>
<protein>
    <submittedName>
        <fullName evidence="1">Cytoplasmic protein</fullName>
    </submittedName>
</protein>
<dbReference type="RefSeq" id="WP_169564685.1">
    <property type="nucleotide sequence ID" value="NZ_JAAXYH010000008.1"/>
</dbReference>
<sequence>MPLAINAPAQPNNVSNDNVNVKVMQLAKQQQEMQGEMVMQLIDAAAIAPAPVNNTGHNIDVMV</sequence>
<keyword evidence="2" id="KW-1185">Reference proteome</keyword>
<accession>A0A972JK94</accession>
<dbReference type="EMBL" id="JAAXYH010000008">
    <property type="protein sequence ID" value="NMH65960.1"/>
    <property type="molecule type" value="Genomic_DNA"/>
</dbReference>
<dbReference type="Proteomes" id="UP000737113">
    <property type="component" value="Unassembled WGS sequence"/>
</dbReference>
<evidence type="ECO:0000313" key="2">
    <source>
        <dbReference type="Proteomes" id="UP000737113"/>
    </source>
</evidence>
<evidence type="ECO:0000313" key="1">
    <source>
        <dbReference type="EMBL" id="NMH65960.1"/>
    </source>
</evidence>
<comment type="caution">
    <text evidence="1">The sequence shown here is derived from an EMBL/GenBank/DDBJ whole genome shotgun (WGS) entry which is preliminary data.</text>
</comment>
<proteinExistence type="predicted"/>
<gene>
    <name evidence="1" type="ORF">HC757_12395</name>
</gene>
<dbReference type="AlphaFoldDB" id="A0A972JK94"/>
<reference evidence="1" key="1">
    <citation type="submission" date="2020-04" db="EMBL/GenBank/DDBJ databases">
        <title>Description of Shewanella salipaludis sp. nov., isolated from a salt marsh.</title>
        <authorList>
            <person name="Park S."/>
            <person name="Yoon J.-H."/>
        </authorList>
    </citation>
    <scope>NUCLEOTIDE SEQUENCE</scope>
    <source>
        <strain evidence="1">SHSM-M6</strain>
    </source>
</reference>